<dbReference type="Proteomes" id="UP000317646">
    <property type="component" value="Unassembled WGS sequence"/>
</dbReference>
<accession>A0A502H2M1</accession>
<keyword evidence="3" id="KW-1185">Reference proteome</keyword>
<evidence type="ECO:0000313" key="3">
    <source>
        <dbReference type="Proteomes" id="UP000317646"/>
    </source>
</evidence>
<dbReference type="RefSeq" id="WP_140465900.1">
    <property type="nucleotide sequence ID" value="NZ_RCYZ01000002.1"/>
</dbReference>
<evidence type="ECO:0000256" key="1">
    <source>
        <dbReference type="SAM" id="Phobius"/>
    </source>
</evidence>
<dbReference type="OrthoDB" id="886856at2"/>
<evidence type="ECO:0008006" key="4">
    <source>
        <dbReference type="Google" id="ProtNLM"/>
    </source>
</evidence>
<keyword evidence="1" id="KW-0472">Membrane</keyword>
<evidence type="ECO:0000313" key="2">
    <source>
        <dbReference type="EMBL" id="TPG67590.1"/>
    </source>
</evidence>
<dbReference type="EMBL" id="RCYZ01000002">
    <property type="protein sequence ID" value="TPG67590.1"/>
    <property type="molecule type" value="Genomic_DNA"/>
</dbReference>
<keyword evidence="1" id="KW-0812">Transmembrane</keyword>
<proteinExistence type="predicted"/>
<dbReference type="AlphaFoldDB" id="A0A502H2M1"/>
<name>A0A502H2M1_9BACT</name>
<feature type="transmembrane region" description="Helical" evidence="1">
    <location>
        <begin position="89"/>
        <end position="108"/>
    </location>
</feature>
<organism evidence="2 3">
    <name type="scientific">Hymenobacter nivis</name>
    <dbReference type="NCBI Taxonomy" id="1850093"/>
    <lineage>
        <taxon>Bacteria</taxon>
        <taxon>Pseudomonadati</taxon>
        <taxon>Bacteroidota</taxon>
        <taxon>Cytophagia</taxon>
        <taxon>Cytophagales</taxon>
        <taxon>Hymenobacteraceae</taxon>
        <taxon>Hymenobacter</taxon>
    </lineage>
</organism>
<keyword evidence="1" id="KW-1133">Transmembrane helix</keyword>
<reference evidence="2 3" key="1">
    <citation type="journal article" date="2019" name="Environ. Microbiol.">
        <title>Species interactions and distinct microbial communities in high Arctic permafrost affected cryosols are associated with the CH4 and CO2 gas fluxes.</title>
        <authorList>
            <person name="Altshuler I."/>
            <person name="Hamel J."/>
            <person name="Turney S."/>
            <person name="Magnuson E."/>
            <person name="Levesque R."/>
            <person name="Greer C."/>
            <person name="Whyte L.G."/>
        </authorList>
    </citation>
    <scope>NUCLEOTIDE SEQUENCE [LARGE SCALE GENOMIC DNA]</scope>
    <source>
        <strain evidence="2 3">S9.2P</strain>
    </source>
</reference>
<feature type="transmembrane region" description="Helical" evidence="1">
    <location>
        <begin position="64"/>
        <end position="83"/>
    </location>
</feature>
<protein>
    <recommendedName>
        <fullName evidence="4">SdpI family protein</fullName>
    </recommendedName>
</protein>
<gene>
    <name evidence="2" type="ORF">EAH73_07765</name>
</gene>
<feature type="transmembrane region" description="Helical" evidence="1">
    <location>
        <begin position="12"/>
        <end position="31"/>
    </location>
</feature>
<comment type="caution">
    <text evidence="2">The sequence shown here is derived from an EMBL/GenBank/DDBJ whole genome shotgun (WGS) entry which is preliminary data.</text>
</comment>
<sequence length="120" mass="12755">MLAAAETSAFALALVATGTVVAAVMLANPPARTSSALFRRWTQGLPADVAASVSEATWQRLVRTYCACVVGALAVLGVLLHWVLPANRALPATTLFCLAIVFGARFFVRRYLLRQALPLA</sequence>